<evidence type="ECO:0000313" key="4">
    <source>
        <dbReference type="Proteomes" id="UP000006315"/>
    </source>
</evidence>
<feature type="transmembrane region" description="Helical" evidence="1">
    <location>
        <begin position="143"/>
        <end position="160"/>
    </location>
</feature>
<dbReference type="AlphaFoldDB" id="K6E586"/>
<comment type="caution">
    <text evidence="3">The sequence shown here is derived from an EMBL/GenBank/DDBJ whole genome shotgun (WGS) entry which is preliminary data.</text>
</comment>
<evidence type="ECO:0000256" key="2">
    <source>
        <dbReference type="SAM" id="SignalP"/>
    </source>
</evidence>
<dbReference type="GeneID" id="89469453"/>
<feature type="chain" id="PRO_5003891113" evidence="2">
    <location>
        <begin position="31"/>
        <end position="191"/>
    </location>
</feature>
<keyword evidence="1" id="KW-0812">Transmembrane</keyword>
<dbReference type="RefSeq" id="WP_003330259.1">
    <property type="nucleotide sequence ID" value="NZ_AJLR01000040.1"/>
</dbReference>
<gene>
    <name evidence="3" type="ORF">BAZO_05270</name>
</gene>
<dbReference type="STRING" id="1131731.BAZO_05270"/>
<reference evidence="3 4" key="1">
    <citation type="journal article" date="2012" name="Front. Microbiol.">
        <title>Redundancy and modularity in membrane-associated dissimilatory nitrate reduction in Bacillus.</title>
        <authorList>
            <person name="Heylen K."/>
            <person name="Keltjens J."/>
        </authorList>
    </citation>
    <scope>NUCLEOTIDE SEQUENCE [LARGE SCALE GENOMIC DNA]</scope>
    <source>
        <strain evidence="3 4">LMG 9581</strain>
    </source>
</reference>
<sequence>MNGKTKRIVGGFLALLLLLVISFVAQPSFADDDHNKYREGEFYNGHYDKHKHDENEALEEGGELLGWGTVIAIGGAGALMPLRRGSRSIIKKFPNAKSGIISALKFLGKSHIWIGALALILSSVHGVMMYFNEREFGFDEISGTISVGLMAIAAVFGVLLMKNKGSKQYRSFHFAFLIVAVIIGAVHVLIS</sequence>
<keyword evidence="4" id="KW-1185">Reference proteome</keyword>
<proteinExistence type="predicted"/>
<name>K6E586_SCHAZ</name>
<evidence type="ECO:0000256" key="1">
    <source>
        <dbReference type="SAM" id="Phobius"/>
    </source>
</evidence>
<evidence type="ECO:0000313" key="3">
    <source>
        <dbReference type="EMBL" id="EKN68426.1"/>
    </source>
</evidence>
<feature type="signal peptide" evidence="2">
    <location>
        <begin position="1"/>
        <end position="30"/>
    </location>
</feature>
<keyword evidence="2" id="KW-0732">Signal</keyword>
<protein>
    <submittedName>
        <fullName evidence="3">Uncharacterized protein</fullName>
    </submittedName>
</protein>
<feature type="transmembrane region" description="Helical" evidence="1">
    <location>
        <begin position="64"/>
        <end position="82"/>
    </location>
</feature>
<dbReference type="Proteomes" id="UP000006315">
    <property type="component" value="Unassembled WGS sequence"/>
</dbReference>
<dbReference type="EMBL" id="AJLR01000040">
    <property type="protein sequence ID" value="EKN68426.1"/>
    <property type="molecule type" value="Genomic_DNA"/>
</dbReference>
<accession>K6E586</accession>
<keyword evidence="1" id="KW-0472">Membrane</keyword>
<organism evidence="3 4">
    <name type="scientific">Schinkia azotoformans LMG 9581</name>
    <dbReference type="NCBI Taxonomy" id="1131731"/>
    <lineage>
        <taxon>Bacteria</taxon>
        <taxon>Bacillati</taxon>
        <taxon>Bacillota</taxon>
        <taxon>Bacilli</taxon>
        <taxon>Bacillales</taxon>
        <taxon>Bacillaceae</taxon>
        <taxon>Calidifontibacillus/Schinkia group</taxon>
        <taxon>Schinkia</taxon>
    </lineage>
</organism>
<dbReference type="PATRIC" id="fig|1131731.3.peg.1097"/>
<keyword evidence="1" id="KW-1133">Transmembrane helix</keyword>
<feature type="transmembrane region" description="Helical" evidence="1">
    <location>
        <begin position="112"/>
        <end position="131"/>
    </location>
</feature>
<feature type="transmembrane region" description="Helical" evidence="1">
    <location>
        <begin position="172"/>
        <end position="190"/>
    </location>
</feature>